<dbReference type="PANTHER" id="PTHR11843">
    <property type="entry name" value="40S RIBOSOMAL PROTEIN S12"/>
    <property type="match status" value="1"/>
</dbReference>
<dbReference type="InterPro" id="IPR029064">
    <property type="entry name" value="Ribosomal_eL30-like_sf"/>
</dbReference>
<dbReference type="Proteomes" id="UP000054097">
    <property type="component" value="Unassembled WGS sequence"/>
</dbReference>
<dbReference type="GO" id="GO:0015935">
    <property type="term" value="C:small ribosomal subunit"/>
    <property type="evidence" value="ECO:0007669"/>
    <property type="project" value="UniProtKB-ARBA"/>
</dbReference>
<dbReference type="InterPro" id="IPR004038">
    <property type="entry name" value="Ribosomal_eL8/eL30/eS12/Gad45"/>
</dbReference>
<protein>
    <recommendedName>
        <fullName evidence="4">40S ribosomal protein S12</fullName>
    </recommendedName>
</protein>
<dbReference type="GO" id="GO:0006412">
    <property type="term" value="P:translation"/>
    <property type="evidence" value="ECO:0007669"/>
    <property type="project" value="InterPro"/>
</dbReference>
<accession>A0A0C3B9N3</accession>
<dbReference type="OrthoDB" id="10249311at2759"/>
<dbReference type="STRING" id="933852.A0A0C3B9N3"/>
<evidence type="ECO:0000256" key="3">
    <source>
        <dbReference type="ARBA" id="ARBA00023274"/>
    </source>
</evidence>
<proteinExistence type="inferred from homology"/>
<dbReference type="PROSITE" id="PS01189">
    <property type="entry name" value="RIBOSOMAL_S12E"/>
    <property type="match status" value="1"/>
</dbReference>
<feature type="region of interest" description="Disordered" evidence="5">
    <location>
        <begin position="1"/>
        <end position="24"/>
    </location>
</feature>
<evidence type="ECO:0000313" key="8">
    <source>
        <dbReference type="Proteomes" id="UP000054097"/>
    </source>
</evidence>
<dbReference type="InterPro" id="IPR000530">
    <property type="entry name" value="Ribosomal_eS12"/>
</dbReference>
<keyword evidence="8" id="KW-1185">Reference proteome</keyword>
<dbReference type="PRINTS" id="PR00972">
    <property type="entry name" value="RIBSOMALS12E"/>
</dbReference>
<evidence type="ECO:0000313" key="7">
    <source>
        <dbReference type="EMBL" id="KIM28131.1"/>
    </source>
</evidence>
<evidence type="ECO:0000256" key="2">
    <source>
        <dbReference type="ARBA" id="ARBA00022980"/>
    </source>
</evidence>
<keyword evidence="3 4" id="KW-0687">Ribonucleoprotein</keyword>
<comment type="similarity">
    <text evidence="1 4">Belongs to the eukaryotic ribosomal protein eS12 family.</text>
</comment>
<evidence type="ECO:0000259" key="6">
    <source>
        <dbReference type="Pfam" id="PF01248"/>
    </source>
</evidence>
<keyword evidence="2 4" id="KW-0689">Ribosomal protein</keyword>
<dbReference type="HOGENOM" id="CLU_110343_1_1_1"/>
<reference evidence="8" key="2">
    <citation type="submission" date="2015-01" db="EMBL/GenBank/DDBJ databases">
        <title>Evolutionary Origins and Diversification of the Mycorrhizal Mutualists.</title>
        <authorList>
            <consortium name="DOE Joint Genome Institute"/>
            <consortium name="Mycorrhizal Genomics Consortium"/>
            <person name="Kohler A."/>
            <person name="Kuo A."/>
            <person name="Nagy L.G."/>
            <person name="Floudas D."/>
            <person name="Copeland A."/>
            <person name="Barry K.W."/>
            <person name="Cichocki N."/>
            <person name="Veneault-Fourrey C."/>
            <person name="LaButti K."/>
            <person name="Lindquist E.A."/>
            <person name="Lipzen A."/>
            <person name="Lundell T."/>
            <person name="Morin E."/>
            <person name="Murat C."/>
            <person name="Riley R."/>
            <person name="Ohm R."/>
            <person name="Sun H."/>
            <person name="Tunlid A."/>
            <person name="Henrissat B."/>
            <person name="Grigoriev I.V."/>
            <person name="Hibbett D.S."/>
            <person name="Martin F."/>
        </authorList>
    </citation>
    <scope>NUCLEOTIDE SEQUENCE [LARGE SCALE GENOMIC DNA]</scope>
    <source>
        <strain evidence="8">MAFF 305830</strain>
    </source>
</reference>
<dbReference type="EMBL" id="KN824295">
    <property type="protein sequence ID" value="KIM28131.1"/>
    <property type="molecule type" value="Genomic_DNA"/>
</dbReference>
<reference evidence="7 8" key="1">
    <citation type="submission" date="2014-04" db="EMBL/GenBank/DDBJ databases">
        <authorList>
            <consortium name="DOE Joint Genome Institute"/>
            <person name="Kuo A."/>
            <person name="Zuccaro A."/>
            <person name="Kohler A."/>
            <person name="Nagy L.G."/>
            <person name="Floudas D."/>
            <person name="Copeland A."/>
            <person name="Barry K.W."/>
            <person name="Cichocki N."/>
            <person name="Veneault-Fourrey C."/>
            <person name="LaButti K."/>
            <person name="Lindquist E.A."/>
            <person name="Lipzen A."/>
            <person name="Lundell T."/>
            <person name="Morin E."/>
            <person name="Murat C."/>
            <person name="Sun H."/>
            <person name="Tunlid A."/>
            <person name="Henrissat B."/>
            <person name="Grigoriev I.V."/>
            <person name="Hibbett D.S."/>
            <person name="Martin F."/>
            <person name="Nordberg H.P."/>
            <person name="Cantor M.N."/>
            <person name="Hua S.X."/>
        </authorList>
    </citation>
    <scope>NUCLEOTIDE SEQUENCE [LARGE SCALE GENOMIC DNA]</scope>
    <source>
        <strain evidence="7 8">MAFF 305830</strain>
    </source>
</reference>
<evidence type="ECO:0000256" key="4">
    <source>
        <dbReference type="RuleBase" id="RU000670"/>
    </source>
</evidence>
<dbReference type="GO" id="GO:0022626">
    <property type="term" value="C:cytosolic ribosome"/>
    <property type="evidence" value="ECO:0007669"/>
    <property type="project" value="UniProtKB-ARBA"/>
</dbReference>
<feature type="domain" description="Ribosomal protein eL8/eL30/eS12/Gadd45" evidence="6">
    <location>
        <begin position="32"/>
        <end position="126"/>
    </location>
</feature>
<name>A0A0C3B9N3_SERVB</name>
<dbReference type="AlphaFoldDB" id="A0A0C3B9N3"/>
<feature type="compositionally biased region" description="Acidic residues" evidence="5">
    <location>
        <begin position="1"/>
        <end position="14"/>
    </location>
</feature>
<evidence type="ECO:0000256" key="1">
    <source>
        <dbReference type="ARBA" id="ARBA00005824"/>
    </source>
</evidence>
<dbReference type="SUPFAM" id="SSF55315">
    <property type="entry name" value="L30e-like"/>
    <property type="match status" value="1"/>
</dbReference>
<sequence>MSDAGDEIPVEAQEETTVAAEAAPKGKMSVEDALQDVLKISLQHDGLARGLRECAKALDKRQAHLCILVETNTEAEYIKLIEALCADHKINLIKVSDAKLLGTWAGLCKIDKDGNPRKVVGCSCVVVKDYGSDSEGMHVLLDYFRTRA</sequence>
<dbReference type="FunFam" id="3.30.1330.30:FF:000005">
    <property type="entry name" value="40S ribosomal protein S12"/>
    <property type="match status" value="1"/>
</dbReference>
<evidence type="ECO:0000256" key="5">
    <source>
        <dbReference type="SAM" id="MobiDB-lite"/>
    </source>
</evidence>
<dbReference type="Pfam" id="PF01248">
    <property type="entry name" value="Ribosomal_L7Ae"/>
    <property type="match status" value="1"/>
</dbReference>
<organism evidence="7 8">
    <name type="scientific">Serendipita vermifera MAFF 305830</name>
    <dbReference type="NCBI Taxonomy" id="933852"/>
    <lineage>
        <taxon>Eukaryota</taxon>
        <taxon>Fungi</taxon>
        <taxon>Dikarya</taxon>
        <taxon>Basidiomycota</taxon>
        <taxon>Agaricomycotina</taxon>
        <taxon>Agaricomycetes</taxon>
        <taxon>Sebacinales</taxon>
        <taxon>Serendipitaceae</taxon>
        <taxon>Serendipita</taxon>
    </lineage>
</organism>
<dbReference type="GO" id="GO:0003735">
    <property type="term" value="F:structural constituent of ribosome"/>
    <property type="evidence" value="ECO:0007669"/>
    <property type="project" value="InterPro"/>
</dbReference>
<gene>
    <name evidence="7" type="ORF">M408DRAFT_70358</name>
</gene>
<dbReference type="InterPro" id="IPR047860">
    <property type="entry name" value="Ribosomal_eS12_CS"/>
</dbReference>
<dbReference type="Gene3D" id="3.30.1330.30">
    <property type="match status" value="1"/>
</dbReference>